<reference evidence="4" key="1">
    <citation type="submission" date="2019-08" db="EMBL/GenBank/DDBJ databases">
        <title>The genome of the North American firefly Photinus pyralis.</title>
        <authorList>
            <consortium name="Photinus pyralis genome working group"/>
            <person name="Fallon T.R."/>
            <person name="Sander Lower S.E."/>
            <person name="Weng J.-K."/>
        </authorList>
    </citation>
    <scope>NUCLEOTIDE SEQUENCE</scope>
    <source>
        <strain evidence="4">TRF0915ILg1</strain>
        <tissue evidence="4">Whole body</tissue>
    </source>
</reference>
<feature type="repeat" description="ANK" evidence="3">
    <location>
        <begin position="25"/>
        <end position="57"/>
    </location>
</feature>
<keyword evidence="5" id="KW-1185">Reference proteome</keyword>
<dbReference type="EMBL" id="VTPC01062214">
    <property type="protein sequence ID" value="KAF2889811.1"/>
    <property type="molecule type" value="Genomic_DNA"/>
</dbReference>
<dbReference type="SMART" id="SM00248">
    <property type="entry name" value="ANK"/>
    <property type="match status" value="3"/>
</dbReference>
<evidence type="ECO:0000313" key="5">
    <source>
        <dbReference type="Proteomes" id="UP000801492"/>
    </source>
</evidence>
<evidence type="ECO:0000256" key="2">
    <source>
        <dbReference type="ARBA" id="ARBA00023043"/>
    </source>
</evidence>
<dbReference type="Proteomes" id="UP000801492">
    <property type="component" value="Unassembled WGS sequence"/>
</dbReference>
<sequence length="128" mass="13870">MEISVMCLVFVDPAIFVMPPGWDVYGSNALLYAALEGSADAVKALLSRGSKIDVRSKDQKTPLIHAAKKGHLDTVKYLINKGVDIEAEDNAGNTALIWATWNNPAIVEFLLTKGANTKNVQEESQALL</sequence>
<evidence type="ECO:0000256" key="3">
    <source>
        <dbReference type="PROSITE-ProRule" id="PRU00023"/>
    </source>
</evidence>
<dbReference type="PANTHER" id="PTHR24171:SF9">
    <property type="entry name" value="ANKYRIN REPEAT DOMAIN-CONTAINING PROTEIN 39"/>
    <property type="match status" value="1"/>
</dbReference>
<proteinExistence type="predicted"/>
<dbReference type="InterPro" id="IPR036770">
    <property type="entry name" value="Ankyrin_rpt-contain_sf"/>
</dbReference>
<dbReference type="PROSITE" id="PS50297">
    <property type="entry name" value="ANK_REP_REGION"/>
    <property type="match status" value="2"/>
</dbReference>
<gene>
    <name evidence="4" type="ORF">ILUMI_16362</name>
</gene>
<accession>A0A8K0CRE6</accession>
<dbReference type="InterPro" id="IPR002110">
    <property type="entry name" value="Ankyrin_rpt"/>
</dbReference>
<dbReference type="AlphaFoldDB" id="A0A8K0CRE6"/>
<dbReference type="Gene3D" id="1.25.40.20">
    <property type="entry name" value="Ankyrin repeat-containing domain"/>
    <property type="match status" value="1"/>
</dbReference>
<organism evidence="4 5">
    <name type="scientific">Ignelater luminosus</name>
    <name type="common">Cucubano</name>
    <name type="synonym">Pyrophorus luminosus</name>
    <dbReference type="NCBI Taxonomy" id="2038154"/>
    <lineage>
        <taxon>Eukaryota</taxon>
        <taxon>Metazoa</taxon>
        <taxon>Ecdysozoa</taxon>
        <taxon>Arthropoda</taxon>
        <taxon>Hexapoda</taxon>
        <taxon>Insecta</taxon>
        <taxon>Pterygota</taxon>
        <taxon>Neoptera</taxon>
        <taxon>Endopterygota</taxon>
        <taxon>Coleoptera</taxon>
        <taxon>Polyphaga</taxon>
        <taxon>Elateriformia</taxon>
        <taxon>Elateroidea</taxon>
        <taxon>Elateridae</taxon>
        <taxon>Agrypninae</taxon>
        <taxon>Pyrophorini</taxon>
        <taxon>Ignelater</taxon>
    </lineage>
</organism>
<dbReference type="Pfam" id="PF12796">
    <property type="entry name" value="Ank_2"/>
    <property type="match status" value="1"/>
</dbReference>
<evidence type="ECO:0000256" key="1">
    <source>
        <dbReference type="ARBA" id="ARBA00022737"/>
    </source>
</evidence>
<dbReference type="PANTHER" id="PTHR24171">
    <property type="entry name" value="ANKYRIN REPEAT DOMAIN-CONTAINING PROTEIN 39-RELATED"/>
    <property type="match status" value="1"/>
</dbReference>
<dbReference type="SUPFAM" id="SSF48403">
    <property type="entry name" value="Ankyrin repeat"/>
    <property type="match status" value="1"/>
</dbReference>
<evidence type="ECO:0000313" key="4">
    <source>
        <dbReference type="EMBL" id="KAF2889811.1"/>
    </source>
</evidence>
<evidence type="ECO:0008006" key="6">
    <source>
        <dbReference type="Google" id="ProtNLM"/>
    </source>
</evidence>
<feature type="repeat" description="ANK" evidence="3">
    <location>
        <begin position="58"/>
        <end position="90"/>
    </location>
</feature>
<dbReference type="PROSITE" id="PS50088">
    <property type="entry name" value="ANK_REPEAT"/>
    <property type="match status" value="2"/>
</dbReference>
<comment type="caution">
    <text evidence="4">The sequence shown here is derived from an EMBL/GenBank/DDBJ whole genome shotgun (WGS) entry which is preliminary data.</text>
</comment>
<dbReference type="OrthoDB" id="194358at2759"/>
<keyword evidence="1" id="KW-0677">Repeat</keyword>
<name>A0A8K0CRE6_IGNLU</name>
<protein>
    <recommendedName>
        <fullName evidence="6">Myotrophin</fullName>
    </recommendedName>
</protein>
<keyword evidence="2 3" id="KW-0040">ANK repeat</keyword>